<evidence type="ECO:0000256" key="11">
    <source>
        <dbReference type="ARBA" id="ARBA00022801"/>
    </source>
</evidence>
<dbReference type="EMBL" id="AP017378">
    <property type="protein sequence ID" value="BBD08816.1"/>
    <property type="molecule type" value="Genomic_DNA"/>
</dbReference>
<evidence type="ECO:0000256" key="9">
    <source>
        <dbReference type="ARBA" id="ARBA00022763"/>
    </source>
</evidence>
<dbReference type="GO" id="GO:0006284">
    <property type="term" value="P:base-excision repair"/>
    <property type="evidence" value="ECO:0007669"/>
    <property type="project" value="InterPro"/>
</dbReference>
<dbReference type="InterPro" id="IPR000214">
    <property type="entry name" value="Znf_DNA_glyclase/AP_lyase"/>
</dbReference>
<comment type="catalytic activity">
    <reaction evidence="19">
        <text>2'-deoxyribonucleotide-(2'-deoxyribose 5'-phosphate)-2'-deoxyribonucleotide-DNA = a 3'-end 2'-deoxyribonucleotide-(2,3-dehydro-2,3-deoxyribose 5'-phosphate)-DNA + a 5'-end 5'-phospho-2'-deoxyribonucleoside-DNA + H(+)</text>
        <dbReference type="Rhea" id="RHEA:66592"/>
        <dbReference type="Rhea" id="RHEA-COMP:13180"/>
        <dbReference type="Rhea" id="RHEA-COMP:16897"/>
        <dbReference type="Rhea" id="RHEA-COMP:17067"/>
        <dbReference type="ChEBI" id="CHEBI:15378"/>
        <dbReference type="ChEBI" id="CHEBI:136412"/>
        <dbReference type="ChEBI" id="CHEBI:157695"/>
        <dbReference type="ChEBI" id="CHEBI:167181"/>
        <dbReference type="EC" id="4.2.99.18"/>
    </reaction>
</comment>
<feature type="domain" description="Formamidopyrimidine-DNA glycosylase catalytic" evidence="22">
    <location>
        <begin position="2"/>
        <end position="123"/>
    </location>
</feature>
<evidence type="ECO:0000313" key="23">
    <source>
        <dbReference type="EMBL" id="BBD08816.1"/>
    </source>
</evidence>
<evidence type="ECO:0000256" key="14">
    <source>
        <dbReference type="ARBA" id="ARBA00023204"/>
    </source>
</evidence>
<dbReference type="GO" id="GO:0140078">
    <property type="term" value="F:class I DNA-(apurinic or apyrimidinic site) endonuclease activity"/>
    <property type="evidence" value="ECO:0007669"/>
    <property type="project" value="UniProtKB-EC"/>
</dbReference>
<evidence type="ECO:0000256" key="15">
    <source>
        <dbReference type="ARBA" id="ARBA00023239"/>
    </source>
</evidence>
<dbReference type="NCBIfam" id="TIGR00577">
    <property type="entry name" value="fpg"/>
    <property type="match status" value="1"/>
</dbReference>
<dbReference type="EC" id="4.2.99.18" evidence="6"/>
<evidence type="ECO:0000256" key="8">
    <source>
        <dbReference type="ARBA" id="ARBA00022723"/>
    </source>
</evidence>
<dbReference type="Pfam" id="PF01149">
    <property type="entry name" value="Fapy_DNA_glyco"/>
    <property type="match status" value="1"/>
</dbReference>
<evidence type="ECO:0000259" key="21">
    <source>
        <dbReference type="PROSITE" id="PS51066"/>
    </source>
</evidence>
<dbReference type="GO" id="GO:0003684">
    <property type="term" value="F:damaged DNA binding"/>
    <property type="evidence" value="ECO:0007669"/>
    <property type="project" value="InterPro"/>
</dbReference>
<proteinExistence type="inferred from homology"/>
<keyword evidence="13" id="KW-0238">DNA-binding</keyword>
<keyword evidence="12" id="KW-0862">Zinc</keyword>
<evidence type="ECO:0000256" key="19">
    <source>
        <dbReference type="ARBA" id="ARBA00044632"/>
    </source>
</evidence>
<evidence type="ECO:0000256" key="3">
    <source>
        <dbReference type="ARBA" id="ARBA00009409"/>
    </source>
</evidence>
<evidence type="ECO:0000256" key="2">
    <source>
        <dbReference type="ARBA" id="ARBA00001947"/>
    </source>
</evidence>
<dbReference type="SUPFAM" id="SSF81624">
    <property type="entry name" value="N-terminal domain of MutM-like DNA repair proteins"/>
    <property type="match status" value="1"/>
</dbReference>
<dbReference type="SMART" id="SM00898">
    <property type="entry name" value="Fapy_DNA_glyco"/>
    <property type="match status" value="1"/>
</dbReference>
<reference evidence="23 24" key="1">
    <citation type="journal article" date="2018" name="Sci. Adv.">
        <title>Multi-heme cytochromes provide a pathway for survival in energy-limited environments.</title>
        <authorList>
            <person name="Deng X."/>
            <person name="Dohmae N."/>
            <person name="Nealson K.H."/>
            <person name="Hashimoto K."/>
            <person name="Okamoto A."/>
        </authorList>
    </citation>
    <scope>NUCLEOTIDE SEQUENCE [LARGE SCALE GENOMIC DNA]</scope>
    <source>
        <strain evidence="23 24">IS5</strain>
    </source>
</reference>
<dbReference type="CDD" id="cd08966">
    <property type="entry name" value="EcFpg-like_N"/>
    <property type="match status" value="1"/>
</dbReference>
<dbReference type="FunFam" id="1.10.8.50:FF:000003">
    <property type="entry name" value="Formamidopyrimidine-DNA glycosylase"/>
    <property type="match status" value="1"/>
</dbReference>
<comment type="similarity">
    <text evidence="3">Belongs to the FPG family.</text>
</comment>
<keyword evidence="8" id="KW-0479">Metal-binding</keyword>
<evidence type="ECO:0000313" key="24">
    <source>
        <dbReference type="Proteomes" id="UP000269883"/>
    </source>
</evidence>
<evidence type="ECO:0000256" key="10">
    <source>
        <dbReference type="ARBA" id="ARBA00022771"/>
    </source>
</evidence>
<dbReference type="NCBIfam" id="NF002211">
    <property type="entry name" value="PRK01103.1"/>
    <property type="match status" value="1"/>
</dbReference>
<dbReference type="Gene3D" id="1.10.8.50">
    <property type="match status" value="1"/>
</dbReference>
<dbReference type="OrthoDB" id="9800855at2"/>
<evidence type="ECO:0000256" key="12">
    <source>
        <dbReference type="ARBA" id="ARBA00022833"/>
    </source>
</evidence>
<protein>
    <recommendedName>
        <fullName evidence="7">Formamidopyrimidine-DNA glycosylase</fullName>
        <ecNumber evidence="5">3.2.2.23</ecNumber>
        <ecNumber evidence="6">4.2.99.18</ecNumber>
    </recommendedName>
    <alternativeName>
        <fullName evidence="18">DNA-(apurinic or apyrimidinic site) lyase MutM</fullName>
    </alternativeName>
</protein>
<keyword evidence="16" id="KW-0511">Multifunctional enzyme</keyword>
<keyword evidence="11" id="KW-0378">Hydrolase</keyword>
<dbReference type="PROSITE" id="PS51068">
    <property type="entry name" value="FPG_CAT"/>
    <property type="match status" value="1"/>
</dbReference>
<evidence type="ECO:0000256" key="16">
    <source>
        <dbReference type="ARBA" id="ARBA00023268"/>
    </source>
</evidence>
<evidence type="ECO:0000256" key="17">
    <source>
        <dbReference type="ARBA" id="ARBA00023295"/>
    </source>
</evidence>
<keyword evidence="17" id="KW-0326">Glycosidase</keyword>
<comment type="catalytic activity">
    <reaction evidence="1">
        <text>Hydrolysis of DNA containing ring-opened 7-methylguanine residues, releasing 2,6-diamino-4-hydroxy-5-(N-methyl)formamidopyrimidine.</text>
        <dbReference type="EC" id="3.2.2.23"/>
    </reaction>
</comment>
<dbReference type="SUPFAM" id="SSF46946">
    <property type="entry name" value="S13-like H2TH domain"/>
    <property type="match status" value="1"/>
</dbReference>
<dbReference type="SUPFAM" id="SSF57716">
    <property type="entry name" value="Glucocorticoid receptor-like (DNA-binding domain)"/>
    <property type="match status" value="1"/>
</dbReference>
<dbReference type="GO" id="GO:0034039">
    <property type="term" value="F:8-oxo-7,8-dihydroguanine DNA N-glycosylase activity"/>
    <property type="evidence" value="ECO:0007669"/>
    <property type="project" value="TreeGrafter"/>
</dbReference>
<dbReference type="PROSITE" id="PS51066">
    <property type="entry name" value="ZF_FPG_2"/>
    <property type="match status" value="1"/>
</dbReference>
<comment type="cofactor">
    <cofactor evidence="2">
        <name>Zn(2+)</name>
        <dbReference type="ChEBI" id="CHEBI:29105"/>
    </cofactor>
</comment>
<keyword evidence="10 20" id="KW-0863">Zinc-finger</keyword>
<evidence type="ECO:0000256" key="13">
    <source>
        <dbReference type="ARBA" id="ARBA00023125"/>
    </source>
</evidence>
<evidence type="ECO:0000256" key="6">
    <source>
        <dbReference type="ARBA" id="ARBA00012720"/>
    </source>
</evidence>
<dbReference type="RefSeq" id="WP_126379238.1">
    <property type="nucleotide sequence ID" value="NZ_AP017378.1"/>
</dbReference>
<dbReference type="Gene3D" id="3.20.190.10">
    <property type="entry name" value="MutM-like, N-terminal"/>
    <property type="match status" value="1"/>
</dbReference>
<dbReference type="PANTHER" id="PTHR22993">
    <property type="entry name" value="FORMAMIDOPYRIMIDINE-DNA GLYCOSYLASE"/>
    <property type="match status" value="1"/>
</dbReference>
<dbReference type="GO" id="GO:0008270">
    <property type="term" value="F:zinc ion binding"/>
    <property type="evidence" value="ECO:0007669"/>
    <property type="project" value="UniProtKB-KW"/>
</dbReference>
<dbReference type="KEGG" id="dfl:DFE_2090"/>
<organism evidence="23 24">
    <name type="scientific">Desulfovibrio ferrophilus</name>
    <dbReference type="NCBI Taxonomy" id="241368"/>
    <lineage>
        <taxon>Bacteria</taxon>
        <taxon>Pseudomonadati</taxon>
        <taxon>Thermodesulfobacteriota</taxon>
        <taxon>Desulfovibrionia</taxon>
        <taxon>Desulfovibrionales</taxon>
        <taxon>Desulfovibrionaceae</taxon>
        <taxon>Desulfovibrio</taxon>
    </lineage>
</organism>
<keyword evidence="14" id="KW-0234">DNA repair</keyword>
<comment type="subunit">
    <text evidence="4">Monomer.</text>
</comment>
<dbReference type="InterPro" id="IPR020629">
    <property type="entry name" value="FPG_Glyclase"/>
</dbReference>
<evidence type="ECO:0000256" key="1">
    <source>
        <dbReference type="ARBA" id="ARBA00001668"/>
    </source>
</evidence>
<dbReference type="EC" id="3.2.2.23" evidence="5"/>
<dbReference type="InterPro" id="IPR012319">
    <property type="entry name" value="FPG_cat"/>
</dbReference>
<gene>
    <name evidence="23" type="ORF">DFE_2090</name>
</gene>
<keyword evidence="24" id="KW-1185">Reference proteome</keyword>
<accession>A0A2Z6B096</accession>
<dbReference type="PANTHER" id="PTHR22993:SF9">
    <property type="entry name" value="FORMAMIDOPYRIMIDINE-DNA GLYCOSYLASE"/>
    <property type="match status" value="1"/>
</dbReference>
<feature type="domain" description="FPG-type" evidence="21">
    <location>
        <begin position="246"/>
        <end position="280"/>
    </location>
</feature>
<evidence type="ECO:0000256" key="5">
    <source>
        <dbReference type="ARBA" id="ARBA00012024"/>
    </source>
</evidence>
<name>A0A2Z6B096_9BACT</name>
<evidence type="ECO:0000259" key="22">
    <source>
        <dbReference type="PROSITE" id="PS51068"/>
    </source>
</evidence>
<evidence type="ECO:0000256" key="4">
    <source>
        <dbReference type="ARBA" id="ARBA00011245"/>
    </source>
</evidence>
<dbReference type="InterPro" id="IPR035937">
    <property type="entry name" value="FPG_N"/>
</dbReference>
<keyword evidence="15" id="KW-0456">Lyase</keyword>
<evidence type="ECO:0000256" key="18">
    <source>
        <dbReference type="ARBA" id="ARBA00030638"/>
    </source>
</evidence>
<dbReference type="SMART" id="SM01232">
    <property type="entry name" value="H2TH"/>
    <property type="match status" value="1"/>
</dbReference>
<keyword evidence="9" id="KW-0227">DNA damage</keyword>
<evidence type="ECO:0000256" key="20">
    <source>
        <dbReference type="PROSITE-ProRule" id="PRU00391"/>
    </source>
</evidence>
<sequence length="280" mass="30795">MPELPEVETIARGLATDLAEASISGVRLLESGSLSTGTGALGHDEFLAELPGARILRVRRRAKVLFMDLATAKRPLLHLAFHLRMTGRLTVEPAQTEPRPHTRIVFDLADGRHLFFADVRKFGSCRAMPLEGLPHWAFWATLGPEPLEINAEQFAGLFKGRRGGIKALLLNQKFIAGIGNIYADESLFRAGIRPDAAADRVSRARLMRLHQELVEVLNEAIAANGSSISDYVNARGDAGAFQNDFRVYGRAGQPCRNCQTLLAKRTVAGRTTVFCHKCQR</sequence>
<dbReference type="InterPro" id="IPR010979">
    <property type="entry name" value="Ribosomal_uS13-like_H2TH"/>
</dbReference>
<dbReference type="Pfam" id="PF06831">
    <property type="entry name" value="H2TH"/>
    <property type="match status" value="1"/>
</dbReference>
<dbReference type="Proteomes" id="UP000269883">
    <property type="component" value="Chromosome"/>
</dbReference>
<evidence type="ECO:0000256" key="7">
    <source>
        <dbReference type="ARBA" id="ARBA00016240"/>
    </source>
</evidence>
<dbReference type="AlphaFoldDB" id="A0A2Z6B096"/>
<dbReference type="InterPro" id="IPR015886">
    <property type="entry name" value="H2TH_FPG"/>
</dbReference>